<dbReference type="EMBL" id="KZ678697">
    <property type="protein sequence ID" value="PSR76640.1"/>
    <property type="molecule type" value="Genomic_DNA"/>
</dbReference>
<evidence type="ECO:0000313" key="4">
    <source>
        <dbReference type="Proteomes" id="UP000241462"/>
    </source>
</evidence>
<dbReference type="InterPro" id="IPR036812">
    <property type="entry name" value="NAD(P)_OxRdtase_dom_sf"/>
</dbReference>
<dbReference type="FunCoup" id="A0A2T2ZU13">
    <property type="interactions" value="35"/>
</dbReference>
<dbReference type="Gene3D" id="3.20.20.100">
    <property type="entry name" value="NADP-dependent oxidoreductase domain"/>
    <property type="match status" value="1"/>
</dbReference>
<sequence length="315" mass="34264">MSKQIIISGKPVGPKIDLPTAASIMKTALEQGATFWNGGMFYGTPEYNSLHVLKYYFTQYPEDADKVTLSIKGAFDPKSYQPTGSPAAIRADVERALQILAGTKKIDVFEMARVDPKVPIEESVQALAELVQEGKIGGVGLSEVSAASIRRAAKVARIEAVEIELSLFTTDPLSNGILAACEDLDIPVVAYSPVGRGFLTGQIRKLEDMAADDGRRHWPRYQADVFDQNFKLVAAVEEIAQRKQVPLASVAIAWSRQQGSKIIALPGASKAKQVVQNCTVVELSDEELREMDRLLKSMPVAGGRYPGMLEDQLNG</sequence>
<dbReference type="CDD" id="cd19077">
    <property type="entry name" value="AKR_AKR8A1-2"/>
    <property type="match status" value="1"/>
</dbReference>
<dbReference type="OrthoDB" id="37537at2759"/>
<keyword evidence="4" id="KW-1185">Reference proteome</keyword>
<evidence type="ECO:0000259" key="2">
    <source>
        <dbReference type="Pfam" id="PF00248"/>
    </source>
</evidence>
<dbReference type="InterPro" id="IPR023210">
    <property type="entry name" value="NADP_OxRdtase_dom"/>
</dbReference>
<dbReference type="InParanoid" id="A0A2T2ZU13"/>
<accession>A0A2T2ZU13</accession>
<dbReference type="Proteomes" id="UP000241462">
    <property type="component" value="Unassembled WGS sequence"/>
</dbReference>
<dbReference type="AlphaFoldDB" id="A0A2T2ZU13"/>
<name>A0A2T2ZU13_9PEZI</name>
<evidence type="ECO:0000256" key="1">
    <source>
        <dbReference type="ARBA" id="ARBA00023002"/>
    </source>
</evidence>
<dbReference type="STRING" id="2025994.A0A2T2ZU13"/>
<dbReference type="SUPFAM" id="SSF51430">
    <property type="entry name" value="NAD(P)-linked oxidoreductase"/>
    <property type="match status" value="1"/>
</dbReference>
<dbReference type="GO" id="GO:0005737">
    <property type="term" value="C:cytoplasm"/>
    <property type="evidence" value="ECO:0007669"/>
    <property type="project" value="TreeGrafter"/>
</dbReference>
<dbReference type="PANTHER" id="PTHR43625:SF78">
    <property type="entry name" value="PYRIDOXAL REDUCTASE-RELATED"/>
    <property type="match status" value="1"/>
</dbReference>
<feature type="domain" description="NADP-dependent oxidoreductase" evidence="2">
    <location>
        <begin position="15"/>
        <end position="295"/>
    </location>
</feature>
<dbReference type="Pfam" id="PF00248">
    <property type="entry name" value="Aldo_ket_red"/>
    <property type="match status" value="1"/>
</dbReference>
<gene>
    <name evidence="3" type="ORF">BD289DRAFT_463797</name>
</gene>
<protein>
    <submittedName>
        <fullName evidence="3">Putative aldo/keto reductase</fullName>
    </submittedName>
</protein>
<dbReference type="InterPro" id="IPR050791">
    <property type="entry name" value="Aldo-Keto_reductase"/>
</dbReference>
<keyword evidence="1" id="KW-0560">Oxidoreductase</keyword>
<dbReference type="PROSITE" id="PS50890">
    <property type="entry name" value="PUA"/>
    <property type="match status" value="1"/>
</dbReference>
<organism evidence="3 4">
    <name type="scientific">Coniella lustricola</name>
    <dbReference type="NCBI Taxonomy" id="2025994"/>
    <lineage>
        <taxon>Eukaryota</taxon>
        <taxon>Fungi</taxon>
        <taxon>Dikarya</taxon>
        <taxon>Ascomycota</taxon>
        <taxon>Pezizomycotina</taxon>
        <taxon>Sordariomycetes</taxon>
        <taxon>Sordariomycetidae</taxon>
        <taxon>Diaporthales</taxon>
        <taxon>Schizoparmaceae</taxon>
        <taxon>Coniella</taxon>
    </lineage>
</organism>
<dbReference type="PANTHER" id="PTHR43625">
    <property type="entry name" value="AFLATOXIN B1 ALDEHYDE REDUCTASE"/>
    <property type="match status" value="1"/>
</dbReference>
<dbReference type="GO" id="GO:0016491">
    <property type="term" value="F:oxidoreductase activity"/>
    <property type="evidence" value="ECO:0007669"/>
    <property type="project" value="UniProtKB-KW"/>
</dbReference>
<reference evidence="3 4" key="1">
    <citation type="journal article" date="2018" name="Mycol. Prog.">
        <title>Coniella lustricola, a new species from submerged detritus.</title>
        <authorList>
            <person name="Raudabaugh D.B."/>
            <person name="Iturriaga T."/>
            <person name="Carver A."/>
            <person name="Mondo S."/>
            <person name="Pangilinan J."/>
            <person name="Lipzen A."/>
            <person name="He G."/>
            <person name="Amirebrahimi M."/>
            <person name="Grigoriev I.V."/>
            <person name="Miller A.N."/>
        </authorList>
    </citation>
    <scope>NUCLEOTIDE SEQUENCE [LARGE SCALE GENOMIC DNA]</scope>
    <source>
        <strain evidence="3 4">B22-T-1</strain>
    </source>
</reference>
<evidence type="ECO:0000313" key="3">
    <source>
        <dbReference type="EMBL" id="PSR76640.1"/>
    </source>
</evidence>
<proteinExistence type="predicted"/>